<dbReference type="AlphaFoldDB" id="C6XQY4"/>
<evidence type="ECO:0000256" key="1">
    <source>
        <dbReference type="ARBA" id="ARBA00006484"/>
    </source>
</evidence>
<dbReference type="InterPro" id="IPR036291">
    <property type="entry name" value="NAD(P)-bd_dom_sf"/>
</dbReference>
<gene>
    <name evidence="2" type="ordered locus">Hbal_2842</name>
</gene>
<proteinExistence type="inferred from homology"/>
<keyword evidence="3" id="KW-1185">Reference proteome</keyword>
<dbReference type="KEGG" id="hba:Hbal_2842"/>
<dbReference type="PANTHER" id="PTHR43943:SF2">
    <property type="entry name" value="DEHYDROGENASE_REDUCTASE 4"/>
    <property type="match status" value="1"/>
</dbReference>
<accession>C6XQY4</accession>
<dbReference type="PRINTS" id="PR00081">
    <property type="entry name" value="GDHRDH"/>
</dbReference>
<dbReference type="PANTHER" id="PTHR43943">
    <property type="entry name" value="DEHYDROGENASE/REDUCTASE (SDR FAMILY) MEMBER 4"/>
    <property type="match status" value="1"/>
</dbReference>
<evidence type="ECO:0000313" key="2">
    <source>
        <dbReference type="EMBL" id="ACT60515.1"/>
    </source>
</evidence>
<comment type="similarity">
    <text evidence="1">Belongs to the short-chain dehydrogenases/reductases (SDR) family.</text>
</comment>
<evidence type="ECO:0000313" key="3">
    <source>
        <dbReference type="Proteomes" id="UP000002745"/>
    </source>
</evidence>
<dbReference type="Pfam" id="PF13561">
    <property type="entry name" value="adh_short_C2"/>
    <property type="match status" value="1"/>
</dbReference>
<protein>
    <submittedName>
        <fullName evidence="2">Short-chain dehydrogenase/reductase SDR</fullName>
    </submittedName>
</protein>
<dbReference type="OrthoDB" id="9789398at2"/>
<dbReference type="CDD" id="cd05233">
    <property type="entry name" value="SDR_c"/>
    <property type="match status" value="1"/>
</dbReference>
<dbReference type="PRINTS" id="PR00080">
    <property type="entry name" value="SDRFAMILY"/>
</dbReference>
<dbReference type="Gene3D" id="3.40.50.720">
    <property type="entry name" value="NAD(P)-binding Rossmann-like Domain"/>
    <property type="match status" value="1"/>
</dbReference>
<dbReference type="InterPro" id="IPR002347">
    <property type="entry name" value="SDR_fam"/>
</dbReference>
<dbReference type="HOGENOM" id="CLU_010194_1_1_5"/>
<dbReference type="NCBIfam" id="NF005559">
    <property type="entry name" value="PRK07231.1"/>
    <property type="match status" value="1"/>
</dbReference>
<dbReference type="eggNOG" id="COG1028">
    <property type="taxonomic scope" value="Bacteria"/>
</dbReference>
<dbReference type="SUPFAM" id="SSF51735">
    <property type="entry name" value="NAD(P)-binding Rossmann-fold domains"/>
    <property type="match status" value="1"/>
</dbReference>
<reference evidence="3" key="1">
    <citation type="journal article" date="2011" name="J. Bacteriol.">
        <title>Genome sequences of eight morphologically diverse alphaproteobacteria.</title>
        <authorList>
            <consortium name="US DOE Joint Genome Institute"/>
            <person name="Brown P.J."/>
            <person name="Kysela D.T."/>
            <person name="Buechlein A."/>
            <person name="Hemmerich C."/>
            <person name="Brun Y.V."/>
        </authorList>
    </citation>
    <scope>NUCLEOTIDE SEQUENCE [LARGE SCALE GENOMIC DNA]</scope>
    <source>
        <strain evidence="3">ATCC 49814 / DSM 5838 / IFAM 1418</strain>
    </source>
</reference>
<dbReference type="InterPro" id="IPR020904">
    <property type="entry name" value="Sc_DH/Rdtase_CS"/>
</dbReference>
<organism evidence="2 3">
    <name type="scientific">Hirschia baltica (strain ATCC 49814 / DSM 5838 / IFAM 1418)</name>
    <dbReference type="NCBI Taxonomy" id="582402"/>
    <lineage>
        <taxon>Bacteria</taxon>
        <taxon>Pseudomonadati</taxon>
        <taxon>Pseudomonadota</taxon>
        <taxon>Alphaproteobacteria</taxon>
        <taxon>Hyphomonadales</taxon>
        <taxon>Hyphomonadaceae</taxon>
        <taxon>Hirschia</taxon>
    </lineage>
</organism>
<sequence length="257" mass="26889">MARQDLTGKVALIAGASRGIGEETAKAFAEQGAMVIVTSRKLDACTEVAEKIIAAGGKARAMTLHLGELAHHDAVIASIEKEEGRLDILVNNGATNPHFGPAIETPVDAWSKTIDVNLKGPYYLTVKAVPLMKKSGGGSIVNVASVNGFRPGMGQGVYSMTKAGIISMTQVFAQELGSDGIRVNALAPGLTQTKIASALMADEEATKAIVNRNFSLKRVGQPEDMAEAILYLASDESSYVTGHTLVVDGGLTQRGPL</sequence>
<dbReference type="PROSITE" id="PS00061">
    <property type="entry name" value="ADH_SHORT"/>
    <property type="match status" value="1"/>
</dbReference>
<name>C6XQY4_HIRBI</name>
<dbReference type="FunFam" id="3.40.50.720:FF:000084">
    <property type="entry name" value="Short-chain dehydrogenase reductase"/>
    <property type="match status" value="1"/>
</dbReference>
<dbReference type="EMBL" id="CP001678">
    <property type="protein sequence ID" value="ACT60515.1"/>
    <property type="molecule type" value="Genomic_DNA"/>
</dbReference>
<dbReference type="RefSeq" id="WP_015828665.1">
    <property type="nucleotide sequence ID" value="NC_012982.1"/>
</dbReference>
<dbReference type="STRING" id="582402.Hbal_2842"/>
<dbReference type="Proteomes" id="UP000002745">
    <property type="component" value="Chromosome"/>
</dbReference>